<evidence type="ECO:0000313" key="3">
    <source>
        <dbReference type="Proteomes" id="UP000008063"/>
    </source>
</evidence>
<dbReference type="OrthoDB" id="3365399at2759"/>
<evidence type="ECO:0000256" key="1">
    <source>
        <dbReference type="SAM" id="MobiDB-lite"/>
    </source>
</evidence>
<dbReference type="InParanoid" id="F8Q008"/>
<keyword evidence="3" id="KW-1185">Reference proteome</keyword>
<dbReference type="HOGENOM" id="CLU_2801131_0_0_1"/>
<dbReference type="AlphaFoldDB" id="F8Q008"/>
<sequence>MHQIQTAKNLVRQTLNSPTRPASPTYLGDDSTDTIVLDPELAKIAQSIRSQVHLKTNEPEQVGGPEIV</sequence>
<gene>
    <name evidence="2" type="ORF">SERLA73DRAFT_138959</name>
</gene>
<evidence type="ECO:0000313" key="2">
    <source>
        <dbReference type="EMBL" id="EGN98480.1"/>
    </source>
</evidence>
<protein>
    <submittedName>
        <fullName evidence="2">Uncharacterized protein</fullName>
    </submittedName>
</protein>
<name>F8Q008_SERL3</name>
<dbReference type="Proteomes" id="UP000008063">
    <property type="component" value="Unassembled WGS sequence"/>
</dbReference>
<feature type="compositionally biased region" description="Polar residues" evidence="1">
    <location>
        <begin position="1"/>
        <end position="22"/>
    </location>
</feature>
<organism evidence="3">
    <name type="scientific">Serpula lacrymans var. lacrymans (strain S7.3)</name>
    <name type="common">Dry rot fungus</name>
    <dbReference type="NCBI Taxonomy" id="936435"/>
    <lineage>
        <taxon>Eukaryota</taxon>
        <taxon>Fungi</taxon>
        <taxon>Dikarya</taxon>
        <taxon>Basidiomycota</taxon>
        <taxon>Agaricomycotina</taxon>
        <taxon>Agaricomycetes</taxon>
        <taxon>Agaricomycetidae</taxon>
        <taxon>Boletales</taxon>
        <taxon>Coniophorineae</taxon>
        <taxon>Serpulaceae</taxon>
        <taxon>Serpula</taxon>
    </lineage>
</organism>
<feature type="non-terminal residue" evidence="2">
    <location>
        <position position="68"/>
    </location>
</feature>
<reference evidence="3" key="1">
    <citation type="journal article" date="2011" name="Science">
        <title>The plant cell wall-decomposing machinery underlies the functional diversity of forest fungi.</title>
        <authorList>
            <person name="Eastwood D.C."/>
            <person name="Floudas D."/>
            <person name="Binder M."/>
            <person name="Majcherczyk A."/>
            <person name="Schneider P."/>
            <person name="Aerts A."/>
            <person name="Asiegbu F.O."/>
            <person name="Baker S.E."/>
            <person name="Barry K."/>
            <person name="Bendiksby M."/>
            <person name="Blumentritt M."/>
            <person name="Coutinho P.M."/>
            <person name="Cullen D."/>
            <person name="de Vries R.P."/>
            <person name="Gathman A."/>
            <person name="Goodell B."/>
            <person name="Henrissat B."/>
            <person name="Ihrmark K."/>
            <person name="Kauserud H."/>
            <person name="Kohler A."/>
            <person name="LaButti K."/>
            <person name="Lapidus A."/>
            <person name="Lavin J.L."/>
            <person name="Lee Y.-H."/>
            <person name="Lindquist E."/>
            <person name="Lilly W."/>
            <person name="Lucas S."/>
            <person name="Morin E."/>
            <person name="Murat C."/>
            <person name="Oguiza J.A."/>
            <person name="Park J."/>
            <person name="Pisabarro A.G."/>
            <person name="Riley R."/>
            <person name="Rosling A."/>
            <person name="Salamov A."/>
            <person name="Schmidt O."/>
            <person name="Schmutz J."/>
            <person name="Skrede I."/>
            <person name="Stenlid J."/>
            <person name="Wiebenga A."/>
            <person name="Xie X."/>
            <person name="Kuees U."/>
            <person name="Hibbett D.S."/>
            <person name="Hoffmeister D."/>
            <person name="Hoegberg N."/>
            <person name="Martin F."/>
            <person name="Grigoriev I.V."/>
            <person name="Watkinson S.C."/>
        </authorList>
    </citation>
    <scope>NUCLEOTIDE SEQUENCE [LARGE SCALE GENOMIC DNA]</scope>
    <source>
        <strain evidence="3">strain S7.3</strain>
    </source>
</reference>
<dbReference type="STRING" id="936435.F8Q008"/>
<dbReference type="EMBL" id="GL945481">
    <property type="protein sequence ID" value="EGN98480.1"/>
    <property type="molecule type" value="Genomic_DNA"/>
</dbReference>
<proteinExistence type="predicted"/>
<accession>F8Q008</accession>
<feature type="region of interest" description="Disordered" evidence="1">
    <location>
        <begin position="1"/>
        <end position="31"/>
    </location>
</feature>